<sequence>MVTAALVAAALVLVLLPGRPPARHRRRSWAPSVPRPARAAERRRAELEWVEALAAETRAGRDPASAVVAAGSESMPSPAIARAVAAAGGGGDVAAALRSPDGASDLMRAVAACWEVAHGSGAGLSASLAALADAGRESERVRRDLRAGLAEPRATAVVLAALPVVGLGLGAGLGADPFAWLLRTGPGLAVLAAGVALELVGVLWSWRIVTALEADL</sequence>
<feature type="region of interest" description="Disordered" evidence="6">
    <location>
        <begin position="21"/>
        <end position="41"/>
    </location>
</feature>
<feature type="transmembrane region" description="Helical" evidence="7">
    <location>
        <begin position="187"/>
        <end position="206"/>
    </location>
</feature>
<evidence type="ECO:0000256" key="7">
    <source>
        <dbReference type="SAM" id="Phobius"/>
    </source>
</evidence>
<accession>A0ABW1T599</accession>
<gene>
    <name evidence="9" type="ORF">ACFQGU_16600</name>
</gene>
<evidence type="ECO:0000256" key="4">
    <source>
        <dbReference type="ARBA" id="ARBA00022989"/>
    </source>
</evidence>
<dbReference type="EMBL" id="JBHSTI010000034">
    <property type="protein sequence ID" value="MFC6239495.1"/>
    <property type="molecule type" value="Genomic_DNA"/>
</dbReference>
<organism evidence="9 10">
    <name type="scientific">Longivirga aurantiaca</name>
    <dbReference type="NCBI Taxonomy" id="1837743"/>
    <lineage>
        <taxon>Bacteria</taxon>
        <taxon>Bacillati</taxon>
        <taxon>Actinomycetota</taxon>
        <taxon>Actinomycetes</taxon>
        <taxon>Sporichthyales</taxon>
        <taxon>Sporichthyaceae</taxon>
        <taxon>Longivirga</taxon>
    </lineage>
</organism>
<evidence type="ECO:0000256" key="1">
    <source>
        <dbReference type="ARBA" id="ARBA00004651"/>
    </source>
</evidence>
<evidence type="ECO:0000313" key="9">
    <source>
        <dbReference type="EMBL" id="MFC6239495.1"/>
    </source>
</evidence>
<dbReference type="InterPro" id="IPR018076">
    <property type="entry name" value="T2SS_GspF_dom"/>
</dbReference>
<dbReference type="PANTHER" id="PTHR35007">
    <property type="entry name" value="INTEGRAL MEMBRANE PROTEIN-RELATED"/>
    <property type="match status" value="1"/>
</dbReference>
<comment type="caution">
    <text evidence="9">The sequence shown here is derived from an EMBL/GenBank/DDBJ whole genome shotgun (WGS) entry which is preliminary data.</text>
</comment>
<evidence type="ECO:0000259" key="8">
    <source>
        <dbReference type="Pfam" id="PF00482"/>
    </source>
</evidence>
<reference evidence="10" key="1">
    <citation type="journal article" date="2019" name="Int. J. Syst. Evol. Microbiol.">
        <title>The Global Catalogue of Microorganisms (GCM) 10K type strain sequencing project: providing services to taxonomists for standard genome sequencing and annotation.</title>
        <authorList>
            <consortium name="The Broad Institute Genomics Platform"/>
            <consortium name="The Broad Institute Genome Sequencing Center for Infectious Disease"/>
            <person name="Wu L."/>
            <person name="Ma J."/>
        </authorList>
    </citation>
    <scope>NUCLEOTIDE SEQUENCE [LARGE SCALE GENOMIC DNA]</scope>
    <source>
        <strain evidence="10">CGMCC 4.7317</strain>
    </source>
</reference>
<keyword evidence="10" id="KW-1185">Reference proteome</keyword>
<evidence type="ECO:0000256" key="5">
    <source>
        <dbReference type="ARBA" id="ARBA00023136"/>
    </source>
</evidence>
<dbReference type="Pfam" id="PF00482">
    <property type="entry name" value="T2SSF"/>
    <property type="match status" value="1"/>
</dbReference>
<evidence type="ECO:0000256" key="3">
    <source>
        <dbReference type="ARBA" id="ARBA00022692"/>
    </source>
</evidence>
<keyword evidence="3 7" id="KW-0812">Transmembrane</keyword>
<proteinExistence type="predicted"/>
<dbReference type="PANTHER" id="PTHR35007:SF4">
    <property type="entry name" value="CONSERVED TRANSMEMBRANE PROTEIN-RELATED"/>
    <property type="match status" value="1"/>
</dbReference>
<dbReference type="RefSeq" id="WP_386768822.1">
    <property type="nucleotide sequence ID" value="NZ_JBHSTI010000034.1"/>
</dbReference>
<protein>
    <submittedName>
        <fullName evidence="9">Type II secretion system F family protein</fullName>
    </submittedName>
</protein>
<dbReference type="Proteomes" id="UP001596138">
    <property type="component" value="Unassembled WGS sequence"/>
</dbReference>
<keyword evidence="5 7" id="KW-0472">Membrane</keyword>
<evidence type="ECO:0000256" key="6">
    <source>
        <dbReference type="SAM" id="MobiDB-lite"/>
    </source>
</evidence>
<comment type="subcellular location">
    <subcellularLocation>
        <location evidence="1">Cell membrane</location>
        <topology evidence="1">Multi-pass membrane protein</topology>
    </subcellularLocation>
</comment>
<keyword evidence="2" id="KW-1003">Cell membrane</keyword>
<feature type="domain" description="Type II secretion system protein GspF" evidence="8">
    <location>
        <begin position="50"/>
        <end position="168"/>
    </location>
</feature>
<evidence type="ECO:0000256" key="2">
    <source>
        <dbReference type="ARBA" id="ARBA00022475"/>
    </source>
</evidence>
<keyword evidence="4 7" id="KW-1133">Transmembrane helix</keyword>
<evidence type="ECO:0000313" key="10">
    <source>
        <dbReference type="Proteomes" id="UP001596138"/>
    </source>
</evidence>
<name>A0ABW1T599_9ACTN</name>
<feature type="transmembrane region" description="Helical" evidence="7">
    <location>
        <begin position="154"/>
        <end position="175"/>
    </location>
</feature>